<keyword evidence="3" id="KW-1185">Reference proteome</keyword>
<sequence length="534" mass="57417">MSFGSIFKSTSKKPNSSPEGAPPAKRMKYTPPNSERDALPPPPSLFRPRGQVLRRAKSMSHIHRPNAAYPPLSQQHPRPFLAHDWLGELYWVEPRPLPYSDDPFPYARSPRGGGRYERGNGEVPGYLRTICAEPRGGTVVPRVPSRYVDRRCERQPTREGSERASRNSGEEGLIESSAQLNAEDNLLRLARGMATLSMASPPSRLDLNSAPPIAHRPRPGEPGPSAPHIRHSKSIATLPTPPPSSRNLCEQPARPASPYNFSRPPTQQAPQTLQNYPGKGKTCIDSRSTASTPPPSHYPPAPSPPPNYPLPAVPVSSKPAPPPPDYYARARALAESRAEWHARYFPASTTAVSQEERRGDVSPFAQGVVRGSLGTGQGTAMRVLQTAAAGSPGVGGTGYGDVGGAVSPLSPTCTPAPTGQMNGTTQERSAEPSVSASSERVPHPRAASSIGTAATVPYADEGDGRVKTGRAAEAVPVTVDEAEAGYGMERQQWDSDLARHDGYEDEDEDEDGTPRATERDAVRIFLKALESDRD</sequence>
<dbReference type="Proteomes" id="UP001337655">
    <property type="component" value="Unassembled WGS sequence"/>
</dbReference>
<accession>A0AAV9PKY2</accession>
<dbReference type="GeneID" id="89922833"/>
<evidence type="ECO:0000256" key="1">
    <source>
        <dbReference type="SAM" id="MobiDB-lite"/>
    </source>
</evidence>
<feature type="compositionally biased region" description="Polar residues" evidence="1">
    <location>
        <begin position="417"/>
        <end position="438"/>
    </location>
</feature>
<feature type="region of interest" description="Disordered" evidence="1">
    <location>
        <begin position="1"/>
        <end position="77"/>
    </location>
</feature>
<feature type="compositionally biased region" description="Basic and acidic residues" evidence="1">
    <location>
        <begin position="491"/>
        <end position="502"/>
    </location>
</feature>
<feature type="compositionally biased region" description="Basic and acidic residues" evidence="1">
    <location>
        <begin position="512"/>
        <end position="521"/>
    </location>
</feature>
<feature type="region of interest" description="Disordered" evidence="1">
    <location>
        <begin position="147"/>
        <end position="179"/>
    </location>
</feature>
<dbReference type="AlphaFoldDB" id="A0AAV9PKY2"/>
<feature type="compositionally biased region" description="Pro residues" evidence="1">
    <location>
        <begin position="292"/>
        <end position="312"/>
    </location>
</feature>
<dbReference type="EMBL" id="JAVRRT010000002">
    <property type="protein sequence ID" value="KAK5174405.1"/>
    <property type="molecule type" value="Genomic_DNA"/>
</dbReference>
<feature type="region of interest" description="Disordered" evidence="1">
    <location>
        <begin position="198"/>
        <end position="321"/>
    </location>
</feature>
<evidence type="ECO:0000313" key="3">
    <source>
        <dbReference type="Proteomes" id="UP001337655"/>
    </source>
</evidence>
<protein>
    <submittedName>
        <fullName evidence="2">Uncharacterized protein</fullName>
    </submittedName>
</protein>
<proteinExistence type="predicted"/>
<reference evidence="2 3" key="1">
    <citation type="submission" date="2023-08" db="EMBL/GenBank/DDBJ databases">
        <title>Black Yeasts Isolated from many extreme environments.</title>
        <authorList>
            <person name="Coleine C."/>
            <person name="Stajich J.E."/>
            <person name="Selbmann L."/>
        </authorList>
    </citation>
    <scope>NUCLEOTIDE SEQUENCE [LARGE SCALE GENOMIC DNA]</scope>
    <source>
        <strain evidence="2 3">CCFEE 5935</strain>
    </source>
</reference>
<evidence type="ECO:0000313" key="2">
    <source>
        <dbReference type="EMBL" id="KAK5174405.1"/>
    </source>
</evidence>
<organism evidence="2 3">
    <name type="scientific">Saxophila tyrrhenica</name>
    <dbReference type="NCBI Taxonomy" id="1690608"/>
    <lineage>
        <taxon>Eukaryota</taxon>
        <taxon>Fungi</taxon>
        <taxon>Dikarya</taxon>
        <taxon>Ascomycota</taxon>
        <taxon>Pezizomycotina</taxon>
        <taxon>Dothideomycetes</taxon>
        <taxon>Dothideomycetidae</taxon>
        <taxon>Mycosphaerellales</taxon>
        <taxon>Extremaceae</taxon>
        <taxon>Saxophila</taxon>
    </lineage>
</organism>
<feature type="region of interest" description="Disordered" evidence="1">
    <location>
        <begin position="417"/>
        <end position="521"/>
    </location>
</feature>
<feature type="compositionally biased region" description="Basic and acidic residues" evidence="1">
    <location>
        <begin position="147"/>
        <end position="169"/>
    </location>
</feature>
<feature type="compositionally biased region" description="Polar residues" evidence="1">
    <location>
        <begin position="259"/>
        <end position="275"/>
    </location>
</feature>
<name>A0AAV9PKY2_9PEZI</name>
<feature type="compositionally biased region" description="Basic residues" evidence="1">
    <location>
        <begin position="52"/>
        <end position="64"/>
    </location>
</feature>
<feature type="compositionally biased region" description="Polar residues" evidence="1">
    <location>
        <begin position="7"/>
        <end position="18"/>
    </location>
</feature>
<dbReference type="RefSeq" id="XP_064663074.1">
    <property type="nucleotide sequence ID" value="XM_064798747.1"/>
</dbReference>
<gene>
    <name evidence="2" type="ORF">LTR77_001485</name>
</gene>
<comment type="caution">
    <text evidence="2">The sequence shown here is derived from an EMBL/GenBank/DDBJ whole genome shotgun (WGS) entry which is preliminary data.</text>
</comment>